<feature type="compositionally biased region" description="Basic and acidic residues" evidence="1">
    <location>
        <begin position="53"/>
        <end position="71"/>
    </location>
</feature>
<dbReference type="EMBL" id="KV453925">
    <property type="protein sequence ID" value="ODV75754.1"/>
    <property type="molecule type" value="Genomic_DNA"/>
</dbReference>
<protein>
    <submittedName>
        <fullName evidence="2">Uncharacterized protein</fullName>
    </submittedName>
</protein>
<accession>A0A1E4S8E0</accession>
<keyword evidence="3" id="KW-1185">Reference proteome</keyword>
<sequence length="82" mass="9890">MVLKEINFLQQREREKTFVFARNSSRLGKLVGNNFRRDKHSSYFIRLCSESESENKNENKNENENESETKTKTKAKRKRRHI</sequence>
<dbReference type="AlphaFoldDB" id="A0A1E4S8E0"/>
<evidence type="ECO:0000313" key="3">
    <source>
        <dbReference type="Proteomes" id="UP000094389"/>
    </source>
</evidence>
<dbReference type="Proteomes" id="UP000094389">
    <property type="component" value="Unassembled WGS sequence"/>
</dbReference>
<dbReference type="RefSeq" id="XP_020072793.1">
    <property type="nucleotide sequence ID" value="XM_020213918.1"/>
</dbReference>
<feature type="region of interest" description="Disordered" evidence="1">
    <location>
        <begin position="50"/>
        <end position="82"/>
    </location>
</feature>
<evidence type="ECO:0000313" key="2">
    <source>
        <dbReference type="EMBL" id="ODV75754.1"/>
    </source>
</evidence>
<proteinExistence type="predicted"/>
<evidence type="ECO:0000256" key="1">
    <source>
        <dbReference type="SAM" id="MobiDB-lite"/>
    </source>
</evidence>
<name>A0A1E4S8E0_CYBJN</name>
<gene>
    <name evidence="2" type="ORF">CYBJADRAFT_165168</name>
</gene>
<feature type="compositionally biased region" description="Basic residues" evidence="1">
    <location>
        <begin position="72"/>
        <end position="82"/>
    </location>
</feature>
<reference evidence="2 3" key="1">
    <citation type="journal article" date="2016" name="Proc. Natl. Acad. Sci. U.S.A.">
        <title>Comparative genomics of biotechnologically important yeasts.</title>
        <authorList>
            <person name="Riley R."/>
            <person name="Haridas S."/>
            <person name="Wolfe K.H."/>
            <person name="Lopes M.R."/>
            <person name="Hittinger C.T."/>
            <person name="Goeker M."/>
            <person name="Salamov A.A."/>
            <person name="Wisecaver J.H."/>
            <person name="Long T.M."/>
            <person name="Calvey C.H."/>
            <person name="Aerts A.L."/>
            <person name="Barry K.W."/>
            <person name="Choi C."/>
            <person name="Clum A."/>
            <person name="Coughlan A.Y."/>
            <person name="Deshpande S."/>
            <person name="Douglass A.P."/>
            <person name="Hanson S.J."/>
            <person name="Klenk H.-P."/>
            <person name="LaButti K.M."/>
            <person name="Lapidus A."/>
            <person name="Lindquist E.A."/>
            <person name="Lipzen A.M."/>
            <person name="Meier-Kolthoff J.P."/>
            <person name="Ohm R.A."/>
            <person name="Otillar R.P."/>
            <person name="Pangilinan J.L."/>
            <person name="Peng Y."/>
            <person name="Rokas A."/>
            <person name="Rosa C.A."/>
            <person name="Scheuner C."/>
            <person name="Sibirny A.A."/>
            <person name="Slot J.C."/>
            <person name="Stielow J.B."/>
            <person name="Sun H."/>
            <person name="Kurtzman C.P."/>
            <person name="Blackwell M."/>
            <person name="Grigoriev I.V."/>
            <person name="Jeffries T.W."/>
        </authorList>
    </citation>
    <scope>NUCLEOTIDE SEQUENCE [LARGE SCALE GENOMIC DNA]</scope>
    <source>
        <strain evidence="3">ATCC 18201 / CBS 1600 / BCRC 20928 / JCM 3617 / NBRC 0987 / NRRL Y-1542</strain>
    </source>
</reference>
<organism evidence="2 3">
    <name type="scientific">Cyberlindnera jadinii (strain ATCC 18201 / CBS 1600 / BCRC 20928 / JCM 3617 / NBRC 0987 / NRRL Y-1542)</name>
    <name type="common">Torula yeast</name>
    <name type="synonym">Candida utilis</name>
    <dbReference type="NCBI Taxonomy" id="983966"/>
    <lineage>
        <taxon>Eukaryota</taxon>
        <taxon>Fungi</taxon>
        <taxon>Dikarya</taxon>
        <taxon>Ascomycota</taxon>
        <taxon>Saccharomycotina</taxon>
        <taxon>Saccharomycetes</taxon>
        <taxon>Phaffomycetales</taxon>
        <taxon>Phaffomycetaceae</taxon>
        <taxon>Cyberlindnera</taxon>
    </lineage>
</organism>
<dbReference type="GeneID" id="30988314"/>